<evidence type="ECO:0000259" key="14">
    <source>
        <dbReference type="Pfam" id="PF08245"/>
    </source>
</evidence>
<evidence type="ECO:0000313" key="15">
    <source>
        <dbReference type="EMBL" id="NMF94802.1"/>
    </source>
</evidence>
<evidence type="ECO:0000256" key="5">
    <source>
        <dbReference type="ARBA" id="ARBA00022840"/>
    </source>
</evidence>
<dbReference type="InterPro" id="IPR036565">
    <property type="entry name" value="Mur-like_cat_sf"/>
</dbReference>
<evidence type="ECO:0000256" key="4">
    <source>
        <dbReference type="ARBA" id="ARBA00022741"/>
    </source>
</evidence>
<dbReference type="GO" id="GO:0016874">
    <property type="term" value="F:ligase activity"/>
    <property type="evidence" value="ECO:0007669"/>
    <property type="project" value="UniProtKB-KW"/>
</dbReference>
<feature type="domain" description="Mur ligase central" evidence="14">
    <location>
        <begin position="108"/>
        <end position="302"/>
    </location>
</feature>
<reference evidence="15" key="1">
    <citation type="submission" date="2019-12" db="EMBL/GenBank/DDBJ databases">
        <title>Comparative genomics gives insights into the taxonomy of the Azoarcus-Aromatoleum group and reveals separate origins of nif in the plant-associated Azoarcus and non-plant-associated Aromatoleum sub-groups.</title>
        <authorList>
            <person name="Lafos M."/>
            <person name="Maluk M."/>
            <person name="Batista M."/>
            <person name="Junghare M."/>
            <person name="Carmona M."/>
            <person name="Faoro H."/>
            <person name="Cruz L.M."/>
            <person name="Battistoni F."/>
            <person name="De Souza E."/>
            <person name="Pedrosa F."/>
            <person name="Chen W.-M."/>
            <person name="Poole P.S."/>
            <person name="Dixon R.A."/>
            <person name="James E.K."/>
        </authorList>
    </citation>
    <scope>NUCLEOTIDE SEQUENCE</scope>
    <source>
        <strain evidence="15">U120</strain>
    </source>
</reference>
<dbReference type="Pfam" id="PF01225">
    <property type="entry name" value="Mur_ligase"/>
    <property type="match status" value="1"/>
</dbReference>
<dbReference type="InterPro" id="IPR004101">
    <property type="entry name" value="Mur_ligase_C"/>
</dbReference>
<evidence type="ECO:0000256" key="7">
    <source>
        <dbReference type="ARBA" id="ARBA00022984"/>
    </source>
</evidence>
<dbReference type="HAMAP" id="MF_02019">
    <property type="entry name" value="MurF"/>
    <property type="match status" value="1"/>
</dbReference>
<dbReference type="InterPro" id="IPR000713">
    <property type="entry name" value="Mur_ligase_N"/>
</dbReference>
<evidence type="ECO:0000256" key="8">
    <source>
        <dbReference type="ARBA" id="ARBA00023306"/>
    </source>
</evidence>
<evidence type="ECO:0000256" key="6">
    <source>
        <dbReference type="ARBA" id="ARBA00022960"/>
    </source>
</evidence>
<dbReference type="PANTHER" id="PTHR43024">
    <property type="entry name" value="UDP-N-ACETYLMURAMOYL-TRIPEPTIDE--D-ALANYL-D-ALANINE LIGASE"/>
    <property type="match status" value="1"/>
</dbReference>
<keyword evidence="2 10" id="KW-0436">Ligase</keyword>
<dbReference type="Pfam" id="PF08245">
    <property type="entry name" value="Mur_ligase_M"/>
    <property type="match status" value="1"/>
</dbReference>
<proteinExistence type="inferred from homology"/>
<dbReference type="EC" id="6.3.2.10" evidence="10 11"/>
<keyword evidence="7 10" id="KW-0573">Peptidoglycan synthesis</keyword>
<dbReference type="Proteomes" id="UP000601990">
    <property type="component" value="Unassembled WGS sequence"/>
</dbReference>
<name>A0ABX1N6A9_9RHOO</name>
<dbReference type="SUPFAM" id="SSF63418">
    <property type="entry name" value="MurE/MurF N-terminal domain"/>
    <property type="match status" value="1"/>
</dbReference>
<sequence>MMTLHEAAQALGVVATTPGHFSSVGTDSRKITAGRLFVALRGERFDGHEFVAQAAAEGAAAALVDAQWAGAQPEPSRLPLLVVEDTRLALGRLAAHWRARFELPVIGVTGSNGKTTVKEMCTAVLRAQARRDGCGAEAVLATAGNLNNDIGLPLTLLELRSGHRAAVVEMGMNRPGEIAYLAGLARPTVAIVTNAQRAHLQGMGTVIEIAREKGAIYEALGPDGVAVINVDDLQARYWRELNAARRTLTFSLTPQADVAGECTLRGLGSHLDLTTPSGRIVVDLQVPGEHNARNAAGAAAACLAAGASLDAIAVGLAAYAGTRGRLQRRTGPNGAVILDDSYNANPDSLRAGIDVLAATPGQKILVLGDMGEVGWTSAQVHDEIGGYAKSKGVDALFALGEMSAVAASNFGDGGRRFTSVEALVAALTRKLDAETVVLVKGSRFMRMERVADALVAVHNGAPSTETK</sequence>
<evidence type="ECO:0000256" key="1">
    <source>
        <dbReference type="ARBA" id="ARBA00022490"/>
    </source>
</evidence>
<evidence type="ECO:0000259" key="12">
    <source>
        <dbReference type="Pfam" id="PF01225"/>
    </source>
</evidence>
<accession>A0ABX1N6A9</accession>
<dbReference type="InterPro" id="IPR035911">
    <property type="entry name" value="MurE/MurF_N"/>
</dbReference>
<dbReference type="Gene3D" id="3.40.1190.10">
    <property type="entry name" value="Mur-like, catalytic domain"/>
    <property type="match status" value="1"/>
</dbReference>
<keyword evidence="8 10" id="KW-0131">Cell cycle</keyword>
<dbReference type="Pfam" id="PF02875">
    <property type="entry name" value="Mur_ligase_C"/>
    <property type="match status" value="1"/>
</dbReference>
<evidence type="ECO:0000256" key="10">
    <source>
        <dbReference type="HAMAP-Rule" id="MF_02019"/>
    </source>
</evidence>
<dbReference type="NCBIfam" id="TIGR01143">
    <property type="entry name" value="murF"/>
    <property type="match status" value="1"/>
</dbReference>
<keyword evidence="16" id="KW-1185">Reference proteome</keyword>
<feature type="domain" description="Mur ligase N-terminal catalytic" evidence="12">
    <location>
        <begin position="20"/>
        <end position="97"/>
    </location>
</feature>
<comment type="caution">
    <text evidence="15">The sequence shown here is derived from an EMBL/GenBank/DDBJ whole genome shotgun (WGS) entry which is preliminary data.</text>
</comment>
<feature type="binding site" evidence="10">
    <location>
        <begin position="110"/>
        <end position="116"/>
    </location>
    <ligand>
        <name>ATP</name>
        <dbReference type="ChEBI" id="CHEBI:30616"/>
    </ligand>
</feature>
<keyword evidence="15" id="KW-0378">Hydrolase</keyword>
<dbReference type="InterPro" id="IPR013221">
    <property type="entry name" value="Mur_ligase_cen"/>
</dbReference>
<dbReference type="PANTHER" id="PTHR43024:SF1">
    <property type="entry name" value="UDP-N-ACETYLMURAMOYL-TRIPEPTIDE--D-ALANYL-D-ALANINE LIGASE"/>
    <property type="match status" value="1"/>
</dbReference>
<protein>
    <recommendedName>
        <fullName evidence="10 11">UDP-N-acetylmuramoyl-tripeptide--D-alanyl-D-alanine ligase</fullName>
        <ecNumber evidence="10 11">6.3.2.10</ecNumber>
    </recommendedName>
    <alternativeName>
        <fullName evidence="10">D-alanyl-D-alanine-adding enzyme</fullName>
    </alternativeName>
</protein>
<dbReference type="InterPro" id="IPR005863">
    <property type="entry name" value="UDP-N-AcMur_synth"/>
</dbReference>
<dbReference type="Gene3D" id="3.90.190.20">
    <property type="entry name" value="Mur ligase, C-terminal domain"/>
    <property type="match status" value="1"/>
</dbReference>
<keyword evidence="4 10" id="KW-0547">Nucleotide-binding</keyword>
<comment type="function">
    <text evidence="10 11">Involved in cell wall formation. Catalyzes the final step in the synthesis of UDP-N-acetylmuramoyl-pentapeptide, the precursor of murein.</text>
</comment>
<keyword evidence="6 10" id="KW-0133">Cell shape</keyword>
<dbReference type="InterPro" id="IPR036615">
    <property type="entry name" value="Mur_ligase_C_dom_sf"/>
</dbReference>
<dbReference type="RefSeq" id="WP_169200019.1">
    <property type="nucleotide sequence ID" value="NZ_WTVH02000010.1"/>
</dbReference>
<dbReference type="GO" id="GO:0016787">
    <property type="term" value="F:hydrolase activity"/>
    <property type="evidence" value="ECO:0007669"/>
    <property type="project" value="UniProtKB-KW"/>
</dbReference>
<evidence type="ECO:0000313" key="16">
    <source>
        <dbReference type="Proteomes" id="UP000601990"/>
    </source>
</evidence>
<evidence type="ECO:0000256" key="2">
    <source>
        <dbReference type="ARBA" id="ARBA00022598"/>
    </source>
</evidence>
<evidence type="ECO:0000256" key="3">
    <source>
        <dbReference type="ARBA" id="ARBA00022618"/>
    </source>
</evidence>
<dbReference type="SUPFAM" id="SSF53244">
    <property type="entry name" value="MurD-like peptide ligases, peptide-binding domain"/>
    <property type="match status" value="1"/>
</dbReference>
<keyword evidence="1 10" id="KW-0963">Cytoplasm</keyword>
<keyword evidence="5 10" id="KW-0067">ATP-binding</keyword>
<dbReference type="Gene3D" id="3.40.1390.10">
    <property type="entry name" value="MurE/MurF, N-terminal domain"/>
    <property type="match status" value="1"/>
</dbReference>
<comment type="pathway">
    <text evidence="10 11">Cell wall biogenesis; peptidoglycan biosynthesis.</text>
</comment>
<dbReference type="EMBL" id="WTVH01000037">
    <property type="protein sequence ID" value="NMF94802.1"/>
    <property type="molecule type" value="Genomic_DNA"/>
</dbReference>
<evidence type="ECO:0000256" key="9">
    <source>
        <dbReference type="ARBA" id="ARBA00023316"/>
    </source>
</evidence>
<dbReference type="SUPFAM" id="SSF53623">
    <property type="entry name" value="MurD-like peptide ligases, catalytic domain"/>
    <property type="match status" value="1"/>
</dbReference>
<dbReference type="InterPro" id="IPR051046">
    <property type="entry name" value="MurCDEF_CellWall_CoF430Synth"/>
</dbReference>
<comment type="catalytic activity">
    <reaction evidence="10 11">
        <text>D-alanyl-D-alanine + UDP-N-acetyl-alpha-D-muramoyl-L-alanyl-gamma-D-glutamyl-meso-2,6-diaminopimelate + ATP = UDP-N-acetyl-alpha-D-muramoyl-L-alanyl-gamma-D-glutamyl-meso-2,6-diaminopimeloyl-D-alanyl-D-alanine + ADP + phosphate + H(+)</text>
        <dbReference type="Rhea" id="RHEA:28374"/>
        <dbReference type="ChEBI" id="CHEBI:15378"/>
        <dbReference type="ChEBI" id="CHEBI:30616"/>
        <dbReference type="ChEBI" id="CHEBI:43474"/>
        <dbReference type="ChEBI" id="CHEBI:57822"/>
        <dbReference type="ChEBI" id="CHEBI:61386"/>
        <dbReference type="ChEBI" id="CHEBI:83905"/>
        <dbReference type="ChEBI" id="CHEBI:456216"/>
        <dbReference type="EC" id="6.3.2.10"/>
    </reaction>
</comment>
<keyword evidence="3 10" id="KW-0132">Cell division</keyword>
<feature type="domain" description="Mur ligase C-terminal" evidence="13">
    <location>
        <begin position="324"/>
        <end position="443"/>
    </location>
</feature>
<gene>
    <name evidence="10 15" type="primary">murF</name>
    <name evidence="15" type="ORF">GO608_15910</name>
</gene>
<comment type="subcellular location">
    <subcellularLocation>
        <location evidence="10 11">Cytoplasm</location>
    </subcellularLocation>
</comment>
<evidence type="ECO:0000259" key="13">
    <source>
        <dbReference type="Pfam" id="PF02875"/>
    </source>
</evidence>
<comment type="similarity">
    <text evidence="10">Belongs to the MurCDEF family. MurF subfamily.</text>
</comment>
<keyword evidence="9 10" id="KW-0961">Cell wall biogenesis/degradation</keyword>
<organism evidence="15 16">
    <name type="scientific">Aromatoleum buckelii</name>
    <dbReference type="NCBI Taxonomy" id="200254"/>
    <lineage>
        <taxon>Bacteria</taxon>
        <taxon>Pseudomonadati</taxon>
        <taxon>Pseudomonadota</taxon>
        <taxon>Betaproteobacteria</taxon>
        <taxon>Rhodocyclales</taxon>
        <taxon>Rhodocyclaceae</taxon>
        <taxon>Aromatoleum</taxon>
    </lineage>
</organism>
<evidence type="ECO:0000256" key="11">
    <source>
        <dbReference type="RuleBase" id="RU004136"/>
    </source>
</evidence>